<feature type="domain" description="Phospholipase A2-like" evidence="1">
    <location>
        <begin position="21"/>
        <end position="79"/>
    </location>
</feature>
<evidence type="ECO:0000313" key="2">
    <source>
        <dbReference type="EMBL" id="KAJ8964012.1"/>
    </source>
</evidence>
<dbReference type="InterPro" id="IPR036444">
    <property type="entry name" value="PLipase_A2_dom_sf"/>
</dbReference>
<accession>A0ABQ9ISB6</accession>
<dbReference type="Gene3D" id="3.40.395.10">
    <property type="entry name" value="Adenoviral Proteinase, Chain A"/>
    <property type="match status" value="1"/>
</dbReference>
<dbReference type="InterPro" id="IPR013607">
    <property type="entry name" value="Phospholipase_A2-like"/>
</dbReference>
<gene>
    <name evidence="2" type="ORF">NQ317_000728</name>
</gene>
<keyword evidence="3" id="KW-1185">Reference proteome</keyword>
<dbReference type="Gene3D" id="1.20.90.10">
    <property type="entry name" value="Phospholipase A2 domain"/>
    <property type="match status" value="1"/>
</dbReference>
<proteinExistence type="predicted"/>
<dbReference type="Pfam" id="PF08398">
    <property type="entry name" value="Phospholip_A2_4"/>
    <property type="match status" value="1"/>
</dbReference>
<protein>
    <recommendedName>
        <fullName evidence="1">Phospholipase A2-like domain-containing protein</fullName>
    </recommendedName>
</protein>
<dbReference type="Proteomes" id="UP001162164">
    <property type="component" value="Unassembled WGS sequence"/>
</dbReference>
<sequence>MSSRKHGRGVVNSLINKLPFELHLPKYEFCGPGTRLHKRLARGDQGINPLDKACREHDIAYSENSNLADRHKADYELEQRAWERVKSKDAKLGEKAAAWAITNAMKVKRKLGMGCRKKIGFRKALLANTTKLLKKNSNHDIKKDSAMMVRAARMAVKNAGGRKKIKTPRILPLPKTGGILPLIPIFAGLSALGALSGGAAAVARTVIDAKKSKEKLEEAQRHNKTMEAIALGKQGSGLYMKPYKSGYGLGVFMRDCLPSKPRRYESAILNLDSEEGPGTHWVAYKKTGDSILYFDSFGSLKPPIELVRYFNPYKIRYNPDSYQTYNTVNCGHLCLEFLYKIRGRSSILSVDFNNPIELDPKYNYSLALIGFHTYNSIPNIESGVNNKFYYWELGDRTKEKIINIPVGSYEISDIEAYLQKRVVPSGAKQQSDSYFSLKPNNNTLKCEIKSKHEINFTPKDSLAALLGYSAQVLKPDTLYQSDLPVNIVKVVTIHVDCNITTGAFYNNRPSHTIFEFGLKVDPGYAIDIEPNNLIFLPVNSSKSEIDNITLKILDQNSEPVNFRGEEIIVRLELRRQ</sequence>
<dbReference type="EMBL" id="JAPWTJ010002919">
    <property type="protein sequence ID" value="KAJ8964012.1"/>
    <property type="molecule type" value="Genomic_DNA"/>
</dbReference>
<comment type="caution">
    <text evidence="2">The sequence shown here is derived from an EMBL/GenBank/DDBJ whole genome shotgun (WGS) entry which is preliminary data.</text>
</comment>
<reference evidence="2" key="1">
    <citation type="journal article" date="2023" name="Insect Mol. Biol.">
        <title>Genome sequencing provides insights into the evolution of gene families encoding plant cell wall-degrading enzymes in longhorned beetles.</title>
        <authorList>
            <person name="Shin N.R."/>
            <person name="Okamura Y."/>
            <person name="Kirsch R."/>
            <person name="Pauchet Y."/>
        </authorList>
    </citation>
    <scope>NUCLEOTIDE SEQUENCE</scope>
    <source>
        <strain evidence="2">MMC_N1</strain>
    </source>
</reference>
<evidence type="ECO:0000259" key="1">
    <source>
        <dbReference type="Pfam" id="PF08398"/>
    </source>
</evidence>
<evidence type="ECO:0000313" key="3">
    <source>
        <dbReference type="Proteomes" id="UP001162164"/>
    </source>
</evidence>
<organism evidence="2 3">
    <name type="scientific">Molorchus minor</name>
    <dbReference type="NCBI Taxonomy" id="1323400"/>
    <lineage>
        <taxon>Eukaryota</taxon>
        <taxon>Metazoa</taxon>
        <taxon>Ecdysozoa</taxon>
        <taxon>Arthropoda</taxon>
        <taxon>Hexapoda</taxon>
        <taxon>Insecta</taxon>
        <taxon>Pterygota</taxon>
        <taxon>Neoptera</taxon>
        <taxon>Endopterygota</taxon>
        <taxon>Coleoptera</taxon>
        <taxon>Polyphaga</taxon>
        <taxon>Cucujiformia</taxon>
        <taxon>Chrysomeloidea</taxon>
        <taxon>Cerambycidae</taxon>
        <taxon>Lamiinae</taxon>
        <taxon>Monochamini</taxon>
        <taxon>Molorchus</taxon>
    </lineage>
</organism>
<name>A0ABQ9ISB6_9CUCU</name>